<sequence>MGCFMYQYPKQILTIEQQVQSYVDAGMEITSYEDVEKVLKTIGFYRLRGYSFHLYDNTTKKYVAGTKFKDIIKLYQFDQELSALIFSMISKIEVALRVRLVESLLVHGEPLVLQDSSIFKEKKRYWQNMSTVASEIARSNDVFIKHNFDNHDGEVPVWAAVEVLSFGTLSKIIKNLKTGTGSSYSILALNYQYKSKKGNLVKPSQKMLASWIQSVSVLRNMCAHNSRIYNRTIHTTPEILDVDKVVPSPAHNGLYQILLAMKYLRSSDEEWVTFVAAFDKLIQNNIDVVSLTAMNLPADWKAHLSV</sequence>
<dbReference type="EMBL" id="CZBP01000018">
    <property type="protein sequence ID" value="CUQ19058.1"/>
    <property type="molecule type" value="Genomic_DNA"/>
</dbReference>
<gene>
    <name evidence="1" type="ORF">ERS852569_02357</name>
</gene>
<evidence type="ECO:0000313" key="2">
    <source>
        <dbReference type="Proteomes" id="UP000095762"/>
    </source>
</evidence>
<accession>A0A174UGA9</accession>
<name>A0A174UGA9_9FIRM</name>
<evidence type="ECO:0000313" key="1">
    <source>
        <dbReference type="EMBL" id="CUQ19058.1"/>
    </source>
</evidence>
<dbReference type="PIRSF" id="PIRSF034934">
    <property type="entry name" value="AbiF_AbiD"/>
    <property type="match status" value="1"/>
</dbReference>
<dbReference type="InterPro" id="IPR011664">
    <property type="entry name" value="Abi_system_AbiD/AbiF-like"/>
</dbReference>
<protein>
    <submittedName>
        <fullName evidence="1">Abortive infection bacteriophage resistance protein</fullName>
    </submittedName>
</protein>
<proteinExistence type="predicted"/>
<dbReference type="AlphaFoldDB" id="A0A174UGA9"/>
<reference evidence="1 2" key="1">
    <citation type="submission" date="2015-09" db="EMBL/GenBank/DDBJ databases">
        <authorList>
            <consortium name="Pathogen Informatics"/>
        </authorList>
    </citation>
    <scope>NUCLEOTIDE SEQUENCE [LARGE SCALE GENOMIC DNA]</scope>
    <source>
        <strain evidence="1 2">2789STDY5834957</strain>
    </source>
</reference>
<organism evidence="1 2">
    <name type="scientific">Blautia obeum</name>
    <dbReference type="NCBI Taxonomy" id="40520"/>
    <lineage>
        <taxon>Bacteria</taxon>
        <taxon>Bacillati</taxon>
        <taxon>Bacillota</taxon>
        <taxon>Clostridia</taxon>
        <taxon>Lachnospirales</taxon>
        <taxon>Lachnospiraceae</taxon>
        <taxon>Blautia</taxon>
    </lineage>
</organism>
<dbReference type="Proteomes" id="UP000095762">
    <property type="component" value="Unassembled WGS sequence"/>
</dbReference>
<dbReference type="Pfam" id="PF07751">
    <property type="entry name" value="Abi_2"/>
    <property type="match status" value="1"/>
</dbReference>
<dbReference type="InterPro" id="IPR017034">
    <property type="entry name" value="Abi_system_AbiD/AbiF"/>
</dbReference>